<comment type="caution">
    <text evidence="2">The sequence shown here is derived from an EMBL/GenBank/DDBJ whole genome shotgun (WGS) entry which is preliminary data.</text>
</comment>
<accession>A0A261XVG8</accession>
<evidence type="ECO:0000313" key="3">
    <source>
        <dbReference type="Proteomes" id="UP000242875"/>
    </source>
</evidence>
<reference evidence="2 3" key="1">
    <citation type="journal article" date="2017" name="Mycologia">
        <title>Bifiguratus adelaidae, gen. et sp. nov., a new member of Mucoromycotina in endophytic and soil-dwelling habitats.</title>
        <authorList>
            <person name="Torres-Cruz T.J."/>
            <person name="Billingsley Tobias T.L."/>
            <person name="Almatruk M."/>
            <person name="Hesse C."/>
            <person name="Kuske C.R."/>
            <person name="Desiro A."/>
            <person name="Benucci G.M."/>
            <person name="Bonito G."/>
            <person name="Stajich J.E."/>
            <person name="Dunlap C."/>
            <person name="Arnold A.E."/>
            <person name="Porras-Alfaro A."/>
        </authorList>
    </citation>
    <scope>NUCLEOTIDE SEQUENCE [LARGE SCALE GENOMIC DNA]</scope>
    <source>
        <strain evidence="2 3">AZ0501</strain>
    </source>
</reference>
<evidence type="ECO:0000313" key="2">
    <source>
        <dbReference type="EMBL" id="OZJ02234.1"/>
    </source>
</evidence>
<dbReference type="EMBL" id="MVBO01000174">
    <property type="protein sequence ID" value="OZJ02234.1"/>
    <property type="molecule type" value="Genomic_DNA"/>
</dbReference>
<dbReference type="Proteomes" id="UP000242875">
    <property type="component" value="Unassembled WGS sequence"/>
</dbReference>
<dbReference type="OrthoDB" id="5563539at2759"/>
<dbReference type="AlphaFoldDB" id="A0A261XVG8"/>
<organism evidence="2 3">
    <name type="scientific">Bifiguratus adelaidae</name>
    <dbReference type="NCBI Taxonomy" id="1938954"/>
    <lineage>
        <taxon>Eukaryota</taxon>
        <taxon>Fungi</taxon>
        <taxon>Fungi incertae sedis</taxon>
        <taxon>Mucoromycota</taxon>
        <taxon>Mucoromycotina</taxon>
        <taxon>Endogonomycetes</taxon>
        <taxon>Endogonales</taxon>
        <taxon>Endogonales incertae sedis</taxon>
        <taxon>Bifiguratus</taxon>
    </lineage>
</organism>
<gene>
    <name evidence="2" type="ORF">BZG36_04551</name>
</gene>
<keyword evidence="3" id="KW-1185">Reference proteome</keyword>
<proteinExistence type="predicted"/>
<feature type="region of interest" description="Disordered" evidence="1">
    <location>
        <begin position="198"/>
        <end position="221"/>
    </location>
</feature>
<evidence type="ECO:0000256" key="1">
    <source>
        <dbReference type="SAM" id="MobiDB-lite"/>
    </source>
</evidence>
<name>A0A261XVG8_9FUNG</name>
<sequence>MLGIGEGVTTAIEADHCVDYLSHIWDTFDLLSTFHRTRHQLRYHQYRYRQGPAEMQRCRTQTVTPTAEMAWLPSSLETADSPRVNSRKGRSNRLRHYSEEEYRLHRLENALWRQMSRRCTKNLGAQNPLIHPRTINWHKDADVTWLYGPLYENKKLPKPSALVTPPNEHNLKPVLKRPSNHALSQSLHASQMVDSLGIGHSADRRPRGGHVRRRESSWPRSEQVEEVVKSLRFNTNVTECKYAASLPVVQFALEANPTTAPSWSQHSDPYEETPLLDQYYQVEGCSTHRQVTETTSIVDGHALTVRTCEVRQVATKATIRTHYEATSRSNLLTPPMSPNLSPTRYERAYRWTDERDITEIMGDICNILQEMTSLMLLLAFLKTVGATLSGVETLVDTLFGFAWKLE</sequence>
<protein>
    <submittedName>
        <fullName evidence="2">Uncharacterized protein</fullName>
    </submittedName>
</protein>